<dbReference type="Gene3D" id="3.30.1330.60">
    <property type="entry name" value="OmpA-like domain"/>
    <property type="match status" value="1"/>
</dbReference>
<accession>A0A317CL94</accession>
<evidence type="ECO:0000256" key="3">
    <source>
        <dbReference type="SAM" id="MobiDB-lite"/>
    </source>
</evidence>
<gene>
    <name evidence="6" type="ORF">DKW60_11290</name>
</gene>
<keyword evidence="7" id="KW-1185">Reference proteome</keyword>
<evidence type="ECO:0000313" key="7">
    <source>
        <dbReference type="Proteomes" id="UP000245539"/>
    </source>
</evidence>
<name>A0A317CL94_9GAMM</name>
<protein>
    <recommendedName>
        <fullName evidence="5">OmpA-like domain-containing protein</fullName>
    </recommendedName>
</protein>
<keyword evidence="4" id="KW-0812">Transmembrane</keyword>
<evidence type="ECO:0000259" key="5">
    <source>
        <dbReference type="PROSITE" id="PS51123"/>
    </source>
</evidence>
<evidence type="ECO:0000256" key="1">
    <source>
        <dbReference type="PROSITE-ProRule" id="PRU00473"/>
    </source>
</evidence>
<keyword evidence="1 4" id="KW-0472">Membrane</keyword>
<reference evidence="6 7" key="1">
    <citation type="submission" date="2018-05" db="EMBL/GenBank/DDBJ databases">
        <title>Leucothrix arctica sp. nov., isolated from Arctic seawater.</title>
        <authorList>
            <person name="Choi A."/>
            <person name="Baek K."/>
        </authorList>
    </citation>
    <scope>NUCLEOTIDE SEQUENCE [LARGE SCALE GENOMIC DNA]</scope>
    <source>
        <strain evidence="6 7">JCM 18388</strain>
    </source>
</reference>
<feature type="transmembrane region" description="Helical" evidence="4">
    <location>
        <begin position="18"/>
        <end position="35"/>
    </location>
</feature>
<dbReference type="CDD" id="cd07185">
    <property type="entry name" value="OmpA_C-like"/>
    <property type="match status" value="1"/>
</dbReference>
<dbReference type="PANTHER" id="PTHR30329:SF21">
    <property type="entry name" value="LIPOPROTEIN YIAD-RELATED"/>
    <property type="match status" value="1"/>
</dbReference>
<evidence type="ECO:0000256" key="2">
    <source>
        <dbReference type="SAM" id="Coils"/>
    </source>
</evidence>
<dbReference type="PANTHER" id="PTHR30329">
    <property type="entry name" value="STATOR ELEMENT OF FLAGELLAR MOTOR COMPLEX"/>
    <property type="match status" value="1"/>
</dbReference>
<feature type="region of interest" description="Disordered" evidence="3">
    <location>
        <begin position="185"/>
        <end position="205"/>
    </location>
</feature>
<dbReference type="Pfam" id="PF00691">
    <property type="entry name" value="OmpA"/>
    <property type="match status" value="1"/>
</dbReference>
<dbReference type="InterPro" id="IPR036737">
    <property type="entry name" value="OmpA-like_sf"/>
</dbReference>
<sequence length="350" mass="37354">MIFMIDTIEDNENSPLEYLITGAVVLFFGGLYYYINHGSQYEPDSASLAFSGQNTPSISSAPSLFTGAAGLAVATNRPDSGDMGNASSDKQQVQAVSDHSDESQSSIADAAAQNIPTTEAPETAAKLQAEEELASLEAKKSKLESDVAKLEADKQKLLDTNTTLAAQADASIEKIEQTQQTVAVPAPNNGADAQQTDSSQANSPDGKVYLLPDGRKVDIADKGFEGLLKQALNEKVVDTPIIFDGIYFESGAAEPNQQSQDQILATTALINTHKDVNILIKGHSDDTGDTKSNTLLSLTRSNYMKNALVELGIDARRIKVEGVGSLEPIAPNNTPEGRNSNRRIELILLN</sequence>
<evidence type="ECO:0000256" key="4">
    <source>
        <dbReference type="SAM" id="Phobius"/>
    </source>
</evidence>
<dbReference type="Proteomes" id="UP000245539">
    <property type="component" value="Unassembled WGS sequence"/>
</dbReference>
<dbReference type="InterPro" id="IPR006665">
    <property type="entry name" value="OmpA-like"/>
</dbReference>
<dbReference type="AlphaFoldDB" id="A0A317CL94"/>
<feature type="region of interest" description="Disordered" evidence="3">
    <location>
        <begin position="75"/>
        <end position="106"/>
    </location>
</feature>
<comment type="caution">
    <text evidence="6">The sequence shown here is derived from an EMBL/GenBank/DDBJ whole genome shotgun (WGS) entry which is preliminary data.</text>
</comment>
<feature type="compositionally biased region" description="Polar residues" evidence="3">
    <location>
        <begin position="85"/>
        <end position="106"/>
    </location>
</feature>
<dbReference type="EMBL" id="QGKM01000028">
    <property type="protein sequence ID" value="PWQ97132.1"/>
    <property type="molecule type" value="Genomic_DNA"/>
</dbReference>
<keyword evidence="2" id="KW-0175">Coiled coil</keyword>
<dbReference type="GO" id="GO:0016020">
    <property type="term" value="C:membrane"/>
    <property type="evidence" value="ECO:0007669"/>
    <property type="project" value="UniProtKB-UniRule"/>
</dbReference>
<proteinExistence type="predicted"/>
<keyword evidence="4" id="KW-1133">Transmembrane helix</keyword>
<dbReference type="InterPro" id="IPR050330">
    <property type="entry name" value="Bact_OuterMem_StrucFunc"/>
</dbReference>
<dbReference type="SUPFAM" id="SSF103088">
    <property type="entry name" value="OmpA-like"/>
    <property type="match status" value="1"/>
</dbReference>
<organism evidence="6 7">
    <name type="scientific">Leucothrix pacifica</name>
    <dbReference type="NCBI Taxonomy" id="1247513"/>
    <lineage>
        <taxon>Bacteria</taxon>
        <taxon>Pseudomonadati</taxon>
        <taxon>Pseudomonadota</taxon>
        <taxon>Gammaproteobacteria</taxon>
        <taxon>Thiotrichales</taxon>
        <taxon>Thiotrichaceae</taxon>
        <taxon>Leucothrix</taxon>
    </lineage>
</organism>
<dbReference type="PROSITE" id="PS51123">
    <property type="entry name" value="OMPA_2"/>
    <property type="match status" value="1"/>
</dbReference>
<evidence type="ECO:0000313" key="6">
    <source>
        <dbReference type="EMBL" id="PWQ97132.1"/>
    </source>
</evidence>
<feature type="coiled-coil region" evidence="2">
    <location>
        <begin position="126"/>
        <end position="167"/>
    </location>
</feature>
<feature type="compositionally biased region" description="Polar residues" evidence="3">
    <location>
        <begin position="191"/>
        <end position="203"/>
    </location>
</feature>
<feature type="domain" description="OmpA-like" evidence="5">
    <location>
        <begin position="237"/>
        <end position="350"/>
    </location>
</feature>
<dbReference type="OrthoDB" id="9815217at2"/>